<evidence type="ECO:0000313" key="1">
    <source>
        <dbReference type="EMBL" id="RUP45520.1"/>
    </source>
</evidence>
<evidence type="ECO:0000313" key="2">
    <source>
        <dbReference type="Proteomes" id="UP000268093"/>
    </source>
</evidence>
<keyword evidence="2" id="KW-1185">Reference proteome</keyword>
<dbReference type="EMBL" id="RBNI01007159">
    <property type="protein sequence ID" value="RUP45520.1"/>
    <property type="molecule type" value="Genomic_DNA"/>
</dbReference>
<protein>
    <submittedName>
        <fullName evidence="1">Uncharacterized protein</fullName>
    </submittedName>
</protein>
<dbReference type="Proteomes" id="UP000268093">
    <property type="component" value="Unassembled WGS sequence"/>
</dbReference>
<sequence>MTSSSARVHFLHSYIFWDMKRRLNDLNDKFDNKRARSTVAISKLDDRKLTDLLDYFSLVRTSVKISILPISTRVEPFEWTGRNEDQHKDHWYNPGPMKEYYNVENGLPFPLKGTMDMSIVDKNYIATYNTRGGTIAGFEMKKIIEASHIPQAIGELLMANLFSNYAAFAIIEYTLGATFKTIQDIREADDTTYNDSWTFKGRNLPISIRRNLKKAFVPDVLDLLPEDDVAPMRDVFDTMTEEEIRDYKSKKITNFLTESPAFKSEGWCNMY</sequence>
<proteinExistence type="predicted"/>
<reference evidence="1 2" key="1">
    <citation type="journal article" date="2018" name="New Phytol.">
        <title>Phylogenomics of Endogonaceae and evolution of mycorrhizas within Mucoromycota.</title>
        <authorList>
            <person name="Chang Y."/>
            <person name="Desiro A."/>
            <person name="Na H."/>
            <person name="Sandor L."/>
            <person name="Lipzen A."/>
            <person name="Clum A."/>
            <person name="Barry K."/>
            <person name="Grigoriev I.V."/>
            <person name="Martin F.M."/>
            <person name="Stajich J.E."/>
            <person name="Smith M.E."/>
            <person name="Bonito G."/>
            <person name="Spatafora J.W."/>
        </authorList>
    </citation>
    <scope>NUCLEOTIDE SEQUENCE [LARGE SCALE GENOMIC DNA]</scope>
    <source>
        <strain evidence="1 2">GMNB39</strain>
    </source>
</reference>
<dbReference type="OrthoDB" id="2435285at2759"/>
<gene>
    <name evidence="1" type="ORF">BC936DRAFT_148063</name>
</gene>
<name>A0A433D3U5_9FUNG</name>
<dbReference type="AlphaFoldDB" id="A0A433D3U5"/>
<organism evidence="1 2">
    <name type="scientific">Jimgerdemannia flammicorona</name>
    <dbReference type="NCBI Taxonomy" id="994334"/>
    <lineage>
        <taxon>Eukaryota</taxon>
        <taxon>Fungi</taxon>
        <taxon>Fungi incertae sedis</taxon>
        <taxon>Mucoromycota</taxon>
        <taxon>Mucoromycotina</taxon>
        <taxon>Endogonomycetes</taxon>
        <taxon>Endogonales</taxon>
        <taxon>Endogonaceae</taxon>
        <taxon>Jimgerdemannia</taxon>
    </lineage>
</organism>
<comment type="caution">
    <text evidence="1">The sequence shown here is derived from an EMBL/GenBank/DDBJ whole genome shotgun (WGS) entry which is preliminary data.</text>
</comment>
<feature type="non-terminal residue" evidence="1">
    <location>
        <position position="271"/>
    </location>
</feature>
<accession>A0A433D3U5</accession>